<evidence type="ECO:0000313" key="6">
    <source>
        <dbReference type="Proteomes" id="UP000187266"/>
    </source>
</evidence>
<gene>
    <name evidence="5" type="ORF">BV394_11860</name>
</gene>
<keyword evidence="4" id="KW-0804">Transcription</keyword>
<dbReference type="PROSITE" id="PS50943">
    <property type="entry name" value="HTH_CROC1"/>
    <property type="match status" value="1"/>
</dbReference>
<dbReference type="OrthoDB" id="1123084at2"/>
<dbReference type="SMART" id="SM00530">
    <property type="entry name" value="HTH_XRE"/>
    <property type="match status" value="1"/>
</dbReference>
<evidence type="ECO:0000256" key="4">
    <source>
        <dbReference type="ARBA" id="ARBA00023163"/>
    </source>
</evidence>
<dbReference type="PANTHER" id="PTHR46797:SF23">
    <property type="entry name" value="HTH-TYPE TRANSCRIPTIONAL REGULATOR SUTR"/>
    <property type="match status" value="1"/>
</dbReference>
<dbReference type="CDD" id="cd00093">
    <property type="entry name" value="HTH_XRE"/>
    <property type="match status" value="1"/>
</dbReference>
<name>A0A1U7DJZ9_9RHOB</name>
<dbReference type="Pfam" id="PF06114">
    <property type="entry name" value="Peptidase_M78"/>
    <property type="match status" value="1"/>
</dbReference>
<protein>
    <submittedName>
        <fullName evidence="5">XRE family transcriptional regulator</fullName>
    </submittedName>
</protein>
<dbReference type="InterPro" id="IPR001387">
    <property type="entry name" value="Cro/C1-type_HTH"/>
</dbReference>
<evidence type="ECO:0000256" key="3">
    <source>
        <dbReference type="ARBA" id="ARBA00023125"/>
    </source>
</evidence>
<dbReference type="GO" id="GO:0005829">
    <property type="term" value="C:cytosol"/>
    <property type="evidence" value="ECO:0007669"/>
    <property type="project" value="TreeGrafter"/>
</dbReference>
<dbReference type="STRING" id="1267768.BV394_11860"/>
<evidence type="ECO:0000256" key="2">
    <source>
        <dbReference type="ARBA" id="ARBA00023015"/>
    </source>
</evidence>
<organism evidence="5 6">
    <name type="scientific">Brevirhabdus pacifica</name>
    <dbReference type="NCBI Taxonomy" id="1267768"/>
    <lineage>
        <taxon>Bacteria</taxon>
        <taxon>Pseudomonadati</taxon>
        <taxon>Pseudomonadota</taxon>
        <taxon>Alphaproteobacteria</taxon>
        <taxon>Rhodobacterales</taxon>
        <taxon>Paracoccaceae</taxon>
        <taxon>Brevirhabdus</taxon>
    </lineage>
</organism>
<dbReference type="Pfam" id="PF01381">
    <property type="entry name" value="HTH_3"/>
    <property type="match status" value="1"/>
</dbReference>
<evidence type="ECO:0000313" key="5">
    <source>
        <dbReference type="EMBL" id="APX90337.1"/>
    </source>
</evidence>
<dbReference type="GO" id="GO:0003677">
    <property type="term" value="F:DNA binding"/>
    <property type="evidence" value="ECO:0007669"/>
    <property type="project" value="UniProtKB-KW"/>
</dbReference>
<dbReference type="InterPro" id="IPR050807">
    <property type="entry name" value="TransReg_Diox_bact_type"/>
</dbReference>
<dbReference type="InterPro" id="IPR010982">
    <property type="entry name" value="Lambda_DNA-bd_dom_sf"/>
</dbReference>
<comment type="similarity">
    <text evidence="1">Belongs to the short-chain fatty acyl-CoA assimilation regulator (ScfR) family.</text>
</comment>
<dbReference type="EMBL" id="CP019124">
    <property type="protein sequence ID" value="APX90337.1"/>
    <property type="molecule type" value="Genomic_DNA"/>
</dbReference>
<accession>A0A1U7DJZ9</accession>
<dbReference type="PIRSF" id="PIRSF019251">
    <property type="entry name" value="Rv0465c"/>
    <property type="match status" value="1"/>
</dbReference>
<dbReference type="AlphaFoldDB" id="A0A1U7DJZ9"/>
<reference evidence="5 6" key="1">
    <citation type="submission" date="2017-01" db="EMBL/GenBank/DDBJ databases">
        <title>Genomic analysis of Xuhuaishuia manganoxidans DY6-4.</title>
        <authorList>
            <person name="Wang X."/>
        </authorList>
    </citation>
    <scope>NUCLEOTIDE SEQUENCE [LARGE SCALE GENOMIC DNA]</scope>
    <source>
        <strain evidence="5 6">DY6-4</strain>
    </source>
</reference>
<dbReference type="InterPro" id="IPR026281">
    <property type="entry name" value="HTH_RamB"/>
</dbReference>
<sequence length="468" mass="53673">MPKTLIGPRMRQLRREHNQTQAEMAQALGVSPSYINLLENNQRSLSVPMLMALSDIYDLDWRELTTDEASKSIADLRHAMQDPIFGDTKPDLHEIRAAIDHAPRLVEGFLQLYRGHRTTLEKIMRSGIEKMPEKLLETSPETVIHDFFRDHSNHFPQLEEAAERLRGERAVAQEDLYVHLKDRLRDKHAIQVQTRPLEEMDQTLRFYDEAAGTVFLSQALDHNNRVFQLAHVLGLIELPDLLDRLIENSGIKSDQGLARCRVELANYFAGAYVMPYIPLLRTAERVQYDIDRVAAAFAVSFEQVCHRLTTLQREGARGVPFFFLRIDKAGNVSKRFNSTSFNLAEYGGACPVWNIHAAFSNPGVIMPQFVELPDGERYFTISRTVHRPVFSQETQDRRLTLALGCELQHAHRIGYAATYNRDDERLFGQIGLNCHLCPRQACSQRAHQPLFVELPIDTNRRGNTRYES</sequence>
<dbReference type="Proteomes" id="UP000187266">
    <property type="component" value="Chromosome"/>
</dbReference>
<accession>A0A2M9D5A7</accession>
<dbReference type="PANTHER" id="PTHR46797">
    <property type="entry name" value="HTH-TYPE TRANSCRIPTIONAL REGULATOR"/>
    <property type="match status" value="1"/>
</dbReference>
<keyword evidence="6" id="KW-1185">Reference proteome</keyword>
<dbReference type="InterPro" id="IPR010359">
    <property type="entry name" value="IrrE_HExxH"/>
</dbReference>
<dbReference type="SUPFAM" id="SSF47413">
    <property type="entry name" value="lambda repressor-like DNA-binding domains"/>
    <property type="match status" value="1"/>
</dbReference>
<dbReference type="InterPro" id="IPR018653">
    <property type="entry name" value="ScfR_C"/>
</dbReference>
<dbReference type="Pfam" id="PF09856">
    <property type="entry name" value="ScfRs"/>
    <property type="match status" value="1"/>
</dbReference>
<proteinExistence type="inferred from homology"/>
<dbReference type="Gene3D" id="1.10.260.40">
    <property type="entry name" value="lambda repressor-like DNA-binding domains"/>
    <property type="match status" value="1"/>
</dbReference>
<keyword evidence="2" id="KW-0805">Transcription regulation</keyword>
<keyword evidence="3" id="KW-0238">DNA-binding</keyword>
<dbReference type="RefSeq" id="WP_076980355.1">
    <property type="nucleotide sequence ID" value="NZ_CP019124.1"/>
</dbReference>
<dbReference type="GO" id="GO:0003700">
    <property type="term" value="F:DNA-binding transcription factor activity"/>
    <property type="evidence" value="ECO:0007669"/>
    <property type="project" value="TreeGrafter"/>
</dbReference>
<evidence type="ECO:0000256" key="1">
    <source>
        <dbReference type="ARBA" id="ARBA00007227"/>
    </source>
</evidence>